<dbReference type="EMBL" id="VSSQ01031382">
    <property type="protein sequence ID" value="MPM82244.1"/>
    <property type="molecule type" value="Genomic_DNA"/>
</dbReference>
<feature type="compositionally biased region" description="Basic and acidic residues" evidence="1">
    <location>
        <begin position="98"/>
        <end position="107"/>
    </location>
</feature>
<evidence type="ECO:0000313" key="2">
    <source>
        <dbReference type="EMBL" id="MPM82244.1"/>
    </source>
</evidence>
<name>A0A645CZ48_9ZZZZ</name>
<feature type="region of interest" description="Disordered" evidence="1">
    <location>
        <begin position="48"/>
        <end position="190"/>
    </location>
</feature>
<accession>A0A645CZ48</accession>
<gene>
    <name evidence="2" type="ORF">SDC9_129305</name>
</gene>
<reference evidence="2" key="1">
    <citation type="submission" date="2019-08" db="EMBL/GenBank/DDBJ databases">
        <authorList>
            <person name="Kucharzyk K."/>
            <person name="Murdoch R.W."/>
            <person name="Higgins S."/>
            <person name="Loffler F."/>
        </authorList>
    </citation>
    <scope>NUCLEOTIDE SEQUENCE</scope>
</reference>
<feature type="region of interest" description="Disordered" evidence="1">
    <location>
        <begin position="1"/>
        <end position="31"/>
    </location>
</feature>
<sequence length="190" mass="20069">MAEAQPERGAPRRAVRARAVQRDGGDGALDPHQVCAAAVGTYVRADLPGDDLLDRRREHRAGQGVLAGRRLPAGRLGQGADQGGPDGAPERTPIAVGAEEHGGRFDDDAGQGAIVAQGLQGRRDHPRRSDEVERSRGNDPADGPRVLGGLRVHGQRHTRRADPDGEPAAHPNAPTSRRVRNASTQASPNM</sequence>
<feature type="compositionally biased region" description="Gly residues" evidence="1">
    <location>
        <begin position="76"/>
        <end position="86"/>
    </location>
</feature>
<comment type="caution">
    <text evidence="2">The sequence shown here is derived from an EMBL/GenBank/DDBJ whole genome shotgun (WGS) entry which is preliminary data.</text>
</comment>
<proteinExistence type="predicted"/>
<feature type="compositionally biased region" description="Basic and acidic residues" evidence="1">
    <location>
        <begin position="1"/>
        <end position="10"/>
    </location>
</feature>
<dbReference type="AlphaFoldDB" id="A0A645CZ48"/>
<feature type="compositionally biased region" description="Basic and acidic residues" evidence="1">
    <location>
        <begin position="121"/>
        <end position="139"/>
    </location>
</feature>
<protein>
    <submittedName>
        <fullName evidence="2">Uncharacterized protein</fullName>
    </submittedName>
</protein>
<organism evidence="2">
    <name type="scientific">bioreactor metagenome</name>
    <dbReference type="NCBI Taxonomy" id="1076179"/>
    <lineage>
        <taxon>unclassified sequences</taxon>
        <taxon>metagenomes</taxon>
        <taxon>ecological metagenomes</taxon>
    </lineage>
</organism>
<feature type="compositionally biased region" description="Polar residues" evidence="1">
    <location>
        <begin position="181"/>
        <end position="190"/>
    </location>
</feature>
<evidence type="ECO:0000256" key="1">
    <source>
        <dbReference type="SAM" id="MobiDB-lite"/>
    </source>
</evidence>